<organism evidence="5 6">
    <name type="scientific">Rhodofomes roseus</name>
    <dbReference type="NCBI Taxonomy" id="34475"/>
    <lineage>
        <taxon>Eukaryota</taxon>
        <taxon>Fungi</taxon>
        <taxon>Dikarya</taxon>
        <taxon>Basidiomycota</taxon>
        <taxon>Agaricomycotina</taxon>
        <taxon>Agaricomycetes</taxon>
        <taxon>Polyporales</taxon>
        <taxon>Rhodofomes</taxon>
    </lineage>
</organism>
<dbReference type="InterPro" id="IPR020806">
    <property type="entry name" value="PKS_PP-bd"/>
</dbReference>
<dbReference type="Pfam" id="PF23562">
    <property type="entry name" value="AMP-binding_C_3"/>
    <property type="match status" value="1"/>
</dbReference>
<dbReference type="SMART" id="SM00823">
    <property type="entry name" value="PKS_PP"/>
    <property type="match status" value="1"/>
</dbReference>
<gene>
    <name evidence="5" type="ORF">C8Q71DRAFT_890574</name>
</gene>
<proteinExistence type="predicted"/>
<evidence type="ECO:0000256" key="2">
    <source>
        <dbReference type="ARBA" id="ARBA00022553"/>
    </source>
</evidence>
<keyword evidence="2" id="KW-0597">Phosphoprotein</keyword>
<feature type="chain" id="PRO_5046031663" description="Polyketide synthase-like phosphopantetheine-binding domain-containing protein" evidence="3">
    <location>
        <begin position="20"/>
        <end position="826"/>
    </location>
</feature>
<dbReference type="Gene3D" id="3.40.50.720">
    <property type="entry name" value="NAD(P)-binding Rossmann-like Domain"/>
    <property type="match status" value="1"/>
</dbReference>
<dbReference type="RefSeq" id="XP_047782512.1">
    <property type="nucleotide sequence ID" value="XM_047928647.1"/>
</dbReference>
<comment type="caution">
    <text evidence="5">The sequence shown here is derived from an EMBL/GenBank/DDBJ whole genome shotgun (WGS) entry which is preliminary data.</text>
</comment>
<evidence type="ECO:0000256" key="3">
    <source>
        <dbReference type="SAM" id="SignalP"/>
    </source>
</evidence>
<dbReference type="PANTHER" id="PTHR43439">
    <property type="entry name" value="PHENYLACETATE-COENZYME A LIGASE"/>
    <property type="match status" value="1"/>
</dbReference>
<dbReference type="InterPro" id="IPR051414">
    <property type="entry name" value="Adenylate-forming_Reductase"/>
</dbReference>
<dbReference type="Pfam" id="PF07993">
    <property type="entry name" value="NAD_binding_4"/>
    <property type="match status" value="1"/>
</dbReference>
<dbReference type="PANTHER" id="PTHR43439:SF2">
    <property type="entry name" value="ENZYME, PUTATIVE (JCVI)-RELATED"/>
    <property type="match status" value="1"/>
</dbReference>
<dbReference type="Proteomes" id="UP000814176">
    <property type="component" value="Unassembled WGS sequence"/>
</dbReference>
<dbReference type="SUPFAM" id="SSF56801">
    <property type="entry name" value="Acetyl-CoA synthetase-like"/>
    <property type="match status" value="1"/>
</dbReference>
<feature type="domain" description="Polyketide synthase-like phosphopantetheine-binding" evidence="4">
    <location>
        <begin position="331"/>
        <end position="406"/>
    </location>
</feature>
<evidence type="ECO:0000256" key="1">
    <source>
        <dbReference type="ARBA" id="ARBA00022450"/>
    </source>
</evidence>
<feature type="signal peptide" evidence="3">
    <location>
        <begin position="1"/>
        <end position="19"/>
    </location>
</feature>
<sequence>MPMFHGMGVLQSCWTASSGLVVSSFEPKSPAPVPTPDALFVAAKATESDMCFACLHSSRRGPGTRTTFAGLLLVEAWYVCLVPLFGGGPLNKEAGDFMTSQGVSILILYGSTEGGIMSPILPSQVGYDWDYFKFPGLVTPHMEPYGDNTYEFVMLENEYCRPSVINIKIGGVDAYASSDMMIPHPTKQGYWKVFGRTDDQIMHNTGEKTNPGPLENMLNQDPHVLASVMFGRGRFQAGILVDPRPQHRVDPADETKLAEFRNMIWYVILSFQMIIVSNPSKPFTYTAKSTARRQAAIDDYAEEIDAAYDRVEESTQSSIPPPSQWDRPTTLDFVRAVINKVLVHNVDDNDDIFQHGCDSLQATHIRNALLRALRDSAQLDTRKSVRNFVYDLPTVISLAAFLLELATLGAWSGSLKSIESRADSMLAMAAKYLNDLPKHKSATSTAGLHPVILVTGTTGSLGSFLLSRLVEDPSVARIYAVNRPARDGRGLRARQEAVMASRGLDIACLENSKVVLLEADISVAGFNLSHEVYAEMQSSVTHVIHNAWRVDFNLSLESFEPNVKGVRHLIDFALSSPRPSPPRTLFTSSIGVFQNIEGVQLAEQFISPAVAVGSGYSELKWVAERILMEAAEKTSLETLVVRVGQICGGPDGAWNAHEWFPSMVQSATILGCFPDDPKAVSWVPLATAASALAGLVHAAYKKDVIHLIHPRLVTWSSLAAVIADELNVSLVPYAEWLSRLEALHDAPPRRPDGRMEVELLRTVRALRVLPWYQGLQISRSGTEALGFPALSVTRAKELSPVLAEVAPLSSEDVRKWLAFWRETQSL</sequence>
<reference evidence="5 6" key="1">
    <citation type="journal article" date="2021" name="Environ. Microbiol.">
        <title>Gene family expansions and transcriptome signatures uncover fungal adaptations to wood decay.</title>
        <authorList>
            <person name="Hage H."/>
            <person name="Miyauchi S."/>
            <person name="Viragh M."/>
            <person name="Drula E."/>
            <person name="Min B."/>
            <person name="Chaduli D."/>
            <person name="Navarro D."/>
            <person name="Favel A."/>
            <person name="Norest M."/>
            <person name="Lesage-Meessen L."/>
            <person name="Balint B."/>
            <person name="Merenyi Z."/>
            <person name="de Eugenio L."/>
            <person name="Morin E."/>
            <person name="Martinez A.T."/>
            <person name="Baldrian P."/>
            <person name="Stursova M."/>
            <person name="Martinez M.J."/>
            <person name="Novotny C."/>
            <person name="Magnuson J.K."/>
            <person name="Spatafora J.W."/>
            <person name="Maurice S."/>
            <person name="Pangilinan J."/>
            <person name="Andreopoulos W."/>
            <person name="LaButti K."/>
            <person name="Hundley H."/>
            <person name="Na H."/>
            <person name="Kuo A."/>
            <person name="Barry K."/>
            <person name="Lipzen A."/>
            <person name="Henrissat B."/>
            <person name="Riley R."/>
            <person name="Ahrendt S."/>
            <person name="Nagy L.G."/>
            <person name="Grigoriev I.V."/>
            <person name="Martin F."/>
            <person name="Rosso M.N."/>
        </authorList>
    </citation>
    <scope>NUCLEOTIDE SEQUENCE [LARGE SCALE GENOMIC DNA]</scope>
    <source>
        <strain evidence="5 6">CIRM-BRFM 1785</strain>
    </source>
</reference>
<name>A0ABQ8KT87_9APHY</name>
<evidence type="ECO:0000313" key="5">
    <source>
        <dbReference type="EMBL" id="KAH9841046.1"/>
    </source>
</evidence>
<dbReference type="EMBL" id="JADCUA010000004">
    <property type="protein sequence ID" value="KAH9841046.1"/>
    <property type="molecule type" value="Genomic_DNA"/>
</dbReference>
<evidence type="ECO:0000313" key="6">
    <source>
        <dbReference type="Proteomes" id="UP000814176"/>
    </source>
</evidence>
<accession>A0ABQ8KT87</accession>
<keyword evidence="1" id="KW-0596">Phosphopantetheine</keyword>
<protein>
    <recommendedName>
        <fullName evidence="4">Polyketide synthase-like phosphopantetheine-binding domain-containing protein</fullName>
    </recommendedName>
</protein>
<dbReference type="InterPro" id="IPR036736">
    <property type="entry name" value="ACP-like_sf"/>
</dbReference>
<keyword evidence="6" id="KW-1185">Reference proteome</keyword>
<dbReference type="GeneID" id="72009379"/>
<dbReference type="InterPro" id="IPR036291">
    <property type="entry name" value="NAD(P)-bd_dom_sf"/>
</dbReference>
<dbReference type="InterPro" id="IPR013120">
    <property type="entry name" value="FAR_NAD-bd"/>
</dbReference>
<evidence type="ECO:0000259" key="4">
    <source>
        <dbReference type="SMART" id="SM00823"/>
    </source>
</evidence>
<dbReference type="SUPFAM" id="SSF51735">
    <property type="entry name" value="NAD(P)-binding Rossmann-fold domains"/>
    <property type="match status" value="1"/>
</dbReference>
<keyword evidence="3" id="KW-0732">Signal</keyword>
<dbReference type="Gene3D" id="1.10.1200.10">
    <property type="entry name" value="ACP-like"/>
    <property type="match status" value="1"/>
</dbReference>